<dbReference type="InterPro" id="IPR050523">
    <property type="entry name" value="AKR_Detox_Biosynth"/>
</dbReference>
<dbReference type="PRINTS" id="PR00069">
    <property type="entry name" value="ALDKETRDTASE"/>
</dbReference>
<dbReference type="Pfam" id="PF00248">
    <property type="entry name" value="Aldo_ket_red"/>
    <property type="match status" value="1"/>
</dbReference>
<dbReference type="Proteomes" id="UP001302126">
    <property type="component" value="Unassembled WGS sequence"/>
</dbReference>
<sequence>MQNVLQTGLSAGMSAVAGYHSSKPTPAPPEYDGKGLVDESYTPEAKSRITVPTQNLTEPVKVSPICIGAWPWGDTATWHWKEEEFPVVQAAWKALYDAGIHFIDTAEVYANGYSEELVGRLVKGLPRESFVIQTKWFGSALKPGSFLHPVDAPLRAIQGSLERMGLEYIDIYLVHGPIHVQGIDSVAKGLAKIVEQGLAKAVGVANYDPEDVVHMKKALEKYGVPLAVNQVEYSVLRRWPEIHGNISTCKENGVVFQGYSSLAQGRLTGKYTPENSPPRSYKFSSYPMEDVMPVVETLRRIGDKYGKGPASVALNWSIVKGCVPLVGIRTPEQAQEAIDALGWRLTPQEVVEIDRVSFEGKRTVTWQQG</sequence>
<organism evidence="3 4">
    <name type="scientific">Podospora australis</name>
    <dbReference type="NCBI Taxonomy" id="1536484"/>
    <lineage>
        <taxon>Eukaryota</taxon>
        <taxon>Fungi</taxon>
        <taxon>Dikarya</taxon>
        <taxon>Ascomycota</taxon>
        <taxon>Pezizomycotina</taxon>
        <taxon>Sordariomycetes</taxon>
        <taxon>Sordariomycetidae</taxon>
        <taxon>Sordariales</taxon>
        <taxon>Podosporaceae</taxon>
        <taxon>Podospora</taxon>
    </lineage>
</organism>
<dbReference type="GO" id="GO:0016491">
    <property type="term" value="F:oxidoreductase activity"/>
    <property type="evidence" value="ECO:0007669"/>
    <property type="project" value="UniProtKB-KW"/>
</dbReference>
<dbReference type="PANTHER" id="PTHR43364:SF4">
    <property type="entry name" value="NAD(P)-LINKED OXIDOREDUCTASE SUPERFAMILY PROTEIN"/>
    <property type="match status" value="1"/>
</dbReference>
<keyword evidence="4" id="KW-1185">Reference proteome</keyword>
<dbReference type="CDD" id="cd19093">
    <property type="entry name" value="AKR_AtPLR-like"/>
    <property type="match status" value="1"/>
</dbReference>
<dbReference type="PANTHER" id="PTHR43364">
    <property type="entry name" value="NADH-SPECIFIC METHYLGLYOXAL REDUCTASE-RELATED"/>
    <property type="match status" value="1"/>
</dbReference>
<accession>A0AAN7AFX7</accession>
<evidence type="ECO:0000256" key="1">
    <source>
        <dbReference type="ARBA" id="ARBA00023002"/>
    </source>
</evidence>
<gene>
    <name evidence="3" type="ORF">QBC35DRAFT_506070</name>
</gene>
<dbReference type="EMBL" id="MU864492">
    <property type="protein sequence ID" value="KAK4184360.1"/>
    <property type="molecule type" value="Genomic_DNA"/>
</dbReference>
<evidence type="ECO:0000313" key="3">
    <source>
        <dbReference type="EMBL" id="KAK4184360.1"/>
    </source>
</evidence>
<reference evidence="3" key="1">
    <citation type="journal article" date="2023" name="Mol. Phylogenet. Evol.">
        <title>Genome-scale phylogeny and comparative genomics of the fungal order Sordariales.</title>
        <authorList>
            <person name="Hensen N."/>
            <person name="Bonometti L."/>
            <person name="Westerberg I."/>
            <person name="Brannstrom I.O."/>
            <person name="Guillou S."/>
            <person name="Cros-Aarteil S."/>
            <person name="Calhoun S."/>
            <person name="Haridas S."/>
            <person name="Kuo A."/>
            <person name="Mondo S."/>
            <person name="Pangilinan J."/>
            <person name="Riley R."/>
            <person name="LaButti K."/>
            <person name="Andreopoulos B."/>
            <person name="Lipzen A."/>
            <person name="Chen C."/>
            <person name="Yan M."/>
            <person name="Daum C."/>
            <person name="Ng V."/>
            <person name="Clum A."/>
            <person name="Steindorff A."/>
            <person name="Ohm R.A."/>
            <person name="Martin F."/>
            <person name="Silar P."/>
            <person name="Natvig D.O."/>
            <person name="Lalanne C."/>
            <person name="Gautier V."/>
            <person name="Ament-Velasquez S.L."/>
            <person name="Kruys A."/>
            <person name="Hutchinson M.I."/>
            <person name="Powell A.J."/>
            <person name="Barry K."/>
            <person name="Miller A.N."/>
            <person name="Grigoriev I.V."/>
            <person name="Debuchy R."/>
            <person name="Gladieux P."/>
            <person name="Hiltunen Thoren M."/>
            <person name="Johannesson H."/>
        </authorList>
    </citation>
    <scope>NUCLEOTIDE SEQUENCE</scope>
    <source>
        <strain evidence="3">PSN309</strain>
    </source>
</reference>
<evidence type="ECO:0000313" key="4">
    <source>
        <dbReference type="Proteomes" id="UP001302126"/>
    </source>
</evidence>
<feature type="domain" description="NADP-dependent oxidoreductase" evidence="2">
    <location>
        <begin position="64"/>
        <end position="356"/>
    </location>
</feature>
<dbReference type="InterPro" id="IPR020471">
    <property type="entry name" value="AKR"/>
</dbReference>
<protein>
    <submittedName>
        <fullName evidence="3">Aldo-keto reductase</fullName>
    </submittedName>
</protein>
<comment type="caution">
    <text evidence="3">The sequence shown here is derived from an EMBL/GenBank/DDBJ whole genome shotgun (WGS) entry which is preliminary data.</text>
</comment>
<keyword evidence="1" id="KW-0560">Oxidoreductase</keyword>
<proteinExistence type="predicted"/>
<dbReference type="AlphaFoldDB" id="A0AAN7AFX7"/>
<dbReference type="InterPro" id="IPR036812">
    <property type="entry name" value="NAD(P)_OxRdtase_dom_sf"/>
</dbReference>
<name>A0AAN7AFX7_9PEZI</name>
<reference evidence="3" key="2">
    <citation type="submission" date="2023-05" db="EMBL/GenBank/DDBJ databases">
        <authorList>
            <consortium name="Lawrence Berkeley National Laboratory"/>
            <person name="Steindorff A."/>
            <person name="Hensen N."/>
            <person name="Bonometti L."/>
            <person name="Westerberg I."/>
            <person name="Brannstrom I.O."/>
            <person name="Guillou S."/>
            <person name="Cros-Aarteil S."/>
            <person name="Calhoun S."/>
            <person name="Haridas S."/>
            <person name="Kuo A."/>
            <person name="Mondo S."/>
            <person name="Pangilinan J."/>
            <person name="Riley R."/>
            <person name="Labutti K."/>
            <person name="Andreopoulos B."/>
            <person name="Lipzen A."/>
            <person name="Chen C."/>
            <person name="Yanf M."/>
            <person name="Daum C."/>
            <person name="Ng V."/>
            <person name="Clum A."/>
            <person name="Ohm R."/>
            <person name="Martin F."/>
            <person name="Silar P."/>
            <person name="Natvig D."/>
            <person name="Lalanne C."/>
            <person name="Gautier V."/>
            <person name="Ament-Velasquez S.L."/>
            <person name="Kruys A."/>
            <person name="Hutchinson M.I."/>
            <person name="Powell A.J."/>
            <person name="Barry K."/>
            <person name="Miller A.N."/>
            <person name="Grigoriev I.V."/>
            <person name="Debuchy R."/>
            <person name="Gladieux P."/>
            <person name="Thoren M.H."/>
            <person name="Johannesson H."/>
        </authorList>
    </citation>
    <scope>NUCLEOTIDE SEQUENCE</scope>
    <source>
        <strain evidence="3">PSN309</strain>
    </source>
</reference>
<dbReference type="SUPFAM" id="SSF51430">
    <property type="entry name" value="NAD(P)-linked oxidoreductase"/>
    <property type="match status" value="1"/>
</dbReference>
<dbReference type="InterPro" id="IPR023210">
    <property type="entry name" value="NADP_OxRdtase_dom"/>
</dbReference>
<dbReference type="Gene3D" id="3.20.20.100">
    <property type="entry name" value="NADP-dependent oxidoreductase domain"/>
    <property type="match status" value="1"/>
</dbReference>
<evidence type="ECO:0000259" key="2">
    <source>
        <dbReference type="Pfam" id="PF00248"/>
    </source>
</evidence>